<organism evidence="3">
    <name type="scientific">Amphimedon queenslandica</name>
    <name type="common">Sponge</name>
    <dbReference type="NCBI Taxonomy" id="400682"/>
    <lineage>
        <taxon>Eukaryota</taxon>
        <taxon>Metazoa</taxon>
        <taxon>Porifera</taxon>
        <taxon>Demospongiae</taxon>
        <taxon>Heteroscleromorpha</taxon>
        <taxon>Haplosclerida</taxon>
        <taxon>Niphatidae</taxon>
        <taxon>Amphimedon</taxon>
    </lineage>
</organism>
<feature type="coiled-coil region" evidence="1">
    <location>
        <begin position="157"/>
        <end position="195"/>
    </location>
</feature>
<dbReference type="Proteomes" id="UP000007879">
    <property type="component" value="Unassembled WGS sequence"/>
</dbReference>
<protein>
    <submittedName>
        <fullName evidence="3">Uncharacterized protein</fullName>
    </submittedName>
</protein>
<name>A0A1X7TY72_AMPQE</name>
<dbReference type="KEGG" id="aqu:105314226"/>
<reference evidence="3" key="2">
    <citation type="submission" date="2017-05" db="UniProtKB">
        <authorList>
            <consortium name="EnsemblMetazoa"/>
        </authorList>
    </citation>
    <scope>IDENTIFICATION</scope>
</reference>
<feature type="compositionally biased region" description="Basic and acidic residues" evidence="2">
    <location>
        <begin position="313"/>
        <end position="335"/>
    </location>
</feature>
<gene>
    <name evidence="3" type="primary">105314226</name>
</gene>
<evidence type="ECO:0000256" key="1">
    <source>
        <dbReference type="SAM" id="Coils"/>
    </source>
</evidence>
<keyword evidence="1" id="KW-0175">Coiled coil</keyword>
<feature type="compositionally biased region" description="Basic and acidic residues" evidence="2">
    <location>
        <begin position="241"/>
        <end position="257"/>
    </location>
</feature>
<evidence type="ECO:0000313" key="4">
    <source>
        <dbReference type="Proteomes" id="UP000007879"/>
    </source>
</evidence>
<dbReference type="EnsemblMetazoa" id="XM_011408266.2">
    <property type="protein sequence ID" value="XP_011406568.2"/>
    <property type="gene ID" value="LOC105314226"/>
</dbReference>
<feature type="coiled-coil region" evidence="1">
    <location>
        <begin position="17"/>
        <end position="58"/>
    </location>
</feature>
<feature type="region of interest" description="Disordered" evidence="2">
    <location>
        <begin position="313"/>
        <end position="348"/>
    </location>
</feature>
<evidence type="ECO:0000313" key="3">
    <source>
        <dbReference type="EnsemblMetazoa" id="Aqu2.1.20060_001"/>
    </source>
</evidence>
<feature type="coiled-coil region" evidence="1">
    <location>
        <begin position="83"/>
        <end position="124"/>
    </location>
</feature>
<keyword evidence="4" id="KW-1185">Reference proteome</keyword>
<sequence>MGDESLRKELEERTREVGRYKIHISEINKENKELKRENDNLIGKNHNLTAQIKTLEKQCAHCRGLMAKQVAQRPDAAYTPSLMHEMKDKAATTEEANRELKLQVEQLKKKLEESETREAYLSERLDGLEYQYNQVTSGKDSNKEKLSAVNEELRLLKISHDEQKEDYEIQISKLKRDIKERYDEQKEREEKWKSRESDLLLRNAGLDGDYRSVYNELLEYKNKTSSSGSINKEAATQSRQRRAETGVERVISEKESATAKAVKYTSKDDENSASSSADLHVPAGSKSENVLAKEFGRVYREFMELKIKYDKEVKAREELDKKDKEKKKSGVHRLETIPGSEPNSFSSN</sequence>
<reference evidence="4" key="1">
    <citation type="journal article" date="2010" name="Nature">
        <title>The Amphimedon queenslandica genome and the evolution of animal complexity.</title>
        <authorList>
            <person name="Srivastava M."/>
            <person name="Simakov O."/>
            <person name="Chapman J."/>
            <person name="Fahey B."/>
            <person name="Gauthier M.E."/>
            <person name="Mitros T."/>
            <person name="Richards G.S."/>
            <person name="Conaco C."/>
            <person name="Dacre M."/>
            <person name="Hellsten U."/>
            <person name="Larroux C."/>
            <person name="Putnam N.H."/>
            <person name="Stanke M."/>
            <person name="Adamska M."/>
            <person name="Darling A."/>
            <person name="Degnan S.M."/>
            <person name="Oakley T.H."/>
            <person name="Plachetzki D.C."/>
            <person name="Zhai Y."/>
            <person name="Adamski M."/>
            <person name="Calcino A."/>
            <person name="Cummins S.F."/>
            <person name="Goodstein D.M."/>
            <person name="Harris C."/>
            <person name="Jackson D.J."/>
            <person name="Leys S.P."/>
            <person name="Shu S."/>
            <person name="Woodcroft B.J."/>
            <person name="Vervoort M."/>
            <person name="Kosik K.S."/>
            <person name="Manning G."/>
            <person name="Degnan B.M."/>
            <person name="Rokhsar D.S."/>
        </authorList>
    </citation>
    <scope>NUCLEOTIDE SEQUENCE [LARGE SCALE GENOMIC DNA]</scope>
</reference>
<dbReference type="EnsemblMetazoa" id="Aqu2.1.20060_001">
    <property type="protein sequence ID" value="Aqu2.1.20060_001"/>
    <property type="gene ID" value="Aqu2.1.20060"/>
</dbReference>
<dbReference type="InParanoid" id="A0A1X7TY72"/>
<accession>A0A1X7TY72</accession>
<feature type="region of interest" description="Disordered" evidence="2">
    <location>
        <begin position="224"/>
        <end position="286"/>
    </location>
</feature>
<evidence type="ECO:0000256" key="2">
    <source>
        <dbReference type="SAM" id="MobiDB-lite"/>
    </source>
</evidence>
<proteinExistence type="predicted"/>
<dbReference type="AlphaFoldDB" id="A0A1X7TY72"/>
<feature type="compositionally biased region" description="Polar residues" evidence="2">
    <location>
        <begin position="224"/>
        <end position="238"/>
    </location>
</feature>